<gene>
    <name evidence="8 10" type="primary">tilS</name>
    <name evidence="10" type="ORF">ACHINZ_1020</name>
</gene>
<dbReference type="SMART" id="SM00977">
    <property type="entry name" value="TilS_C"/>
    <property type="match status" value="1"/>
</dbReference>
<dbReference type="EC" id="6.3.4.19" evidence="8"/>
<keyword evidence="4 8" id="KW-0819">tRNA processing</keyword>
<evidence type="ECO:0000256" key="7">
    <source>
        <dbReference type="ARBA" id="ARBA00048539"/>
    </source>
</evidence>
<dbReference type="AlphaFoldDB" id="A0AAT9G400"/>
<dbReference type="EMBL" id="AP028961">
    <property type="protein sequence ID" value="BET44432.1"/>
    <property type="molecule type" value="Genomic_DNA"/>
</dbReference>
<feature type="domain" description="Lysidine-tRNA(Ile) synthetase C-terminal" evidence="9">
    <location>
        <begin position="364"/>
        <end position="436"/>
    </location>
</feature>
<dbReference type="InterPro" id="IPR012796">
    <property type="entry name" value="Lysidine-tRNA-synth_C"/>
</dbReference>
<dbReference type="InterPro" id="IPR014729">
    <property type="entry name" value="Rossmann-like_a/b/a_fold"/>
</dbReference>
<dbReference type="PANTHER" id="PTHR43033:SF1">
    <property type="entry name" value="TRNA(ILE)-LYSIDINE SYNTHASE-RELATED"/>
    <property type="match status" value="1"/>
</dbReference>
<evidence type="ECO:0000256" key="2">
    <source>
        <dbReference type="ARBA" id="ARBA00022490"/>
    </source>
</evidence>
<keyword evidence="2 8" id="KW-0963">Cytoplasm</keyword>
<dbReference type="InterPro" id="IPR015262">
    <property type="entry name" value="tRNA_Ile_lys_synt_subst-bd"/>
</dbReference>
<dbReference type="Gene3D" id="1.20.59.20">
    <property type="match status" value="1"/>
</dbReference>
<comment type="subcellular location">
    <subcellularLocation>
        <location evidence="1 8">Cytoplasm</location>
    </subcellularLocation>
</comment>
<evidence type="ECO:0000256" key="6">
    <source>
        <dbReference type="ARBA" id="ARBA00022840"/>
    </source>
</evidence>
<evidence type="ECO:0000313" key="10">
    <source>
        <dbReference type="EMBL" id="BET44432.1"/>
    </source>
</evidence>
<dbReference type="InterPro" id="IPR012795">
    <property type="entry name" value="tRNA_Ile_lys_synt_N"/>
</dbReference>
<keyword evidence="3 8" id="KW-0436">Ligase</keyword>
<evidence type="ECO:0000256" key="1">
    <source>
        <dbReference type="ARBA" id="ARBA00004496"/>
    </source>
</evidence>
<dbReference type="NCBIfam" id="TIGR02433">
    <property type="entry name" value="lysidine_TilS_C"/>
    <property type="match status" value="1"/>
</dbReference>
<dbReference type="Gene3D" id="3.40.50.620">
    <property type="entry name" value="HUPs"/>
    <property type="match status" value="1"/>
</dbReference>
<dbReference type="Pfam" id="PF11734">
    <property type="entry name" value="TilS_C"/>
    <property type="match status" value="1"/>
</dbReference>
<comment type="similarity">
    <text evidence="8">Belongs to the tRNA(Ile)-lysidine synthase family.</text>
</comment>
<organism evidence="10">
    <name type="scientific">Candidatus Aschnera chinzeii</name>
    <dbReference type="NCBI Taxonomy" id="1485666"/>
    <lineage>
        <taxon>Bacteria</taxon>
        <taxon>Pseudomonadati</taxon>
        <taxon>Pseudomonadota</taxon>
        <taxon>Gammaproteobacteria</taxon>
        <taxon>Enterobacterales</taxon>
        <taxon>Enterobacteriaceae</taxon>
        <taxon>Candidatus Aschnera</taxon>
    </lineage>
</organism>
<dbReference type="Pfam" id="PF09179">
    <property type="entry name" value="TilS"/>
    <property type="match status" value="1"/>
</dbReference>
<keyword evidence="5 8" id="KW-0547">Nucleotide-binding</keyword>
<dbReference type="GO" id="GO:0006400">
    <property type="term" value="P:tRNA modification"/>
    <property type="evidence" value="ECO:0007669"/>
    <property type="project" value="UniProtKB-UniRule"/>
</dbReference>
<feature type="binding site" evidence="8">
    <location>
        <begin position="27"/>
        <end position="32"/>
    </location>
    <ligand>
        <name>ATP</name>
        <dbReference type="ChEBI" id="CHEBI:30616"/>
    </ligand>
</feature>
<dbReference type="SUPFAM" id="SSF56037">
    <property type="entry name" value="PheT/TilS domain"/>
    <property type="match status" value="1"/>
</dbReference>
<evidence type="ECO:0000259" key="9">
    <source>
        <dbReference type="SMART" id="SM00977"/>
    </source>
</evidence>
<reference evidence="10" key="2">
    <citation type="submission" date="2023-10" db="EMBL/GenBank/DDBJ databases">
        <authorList>
            <person name="Koga R."/>
            <person name="Fukatsu T."/>
        </authorList>
    </citation>
    <scope>NUCLEOTIDE SEQUENCE</scope>
    <source>
        <strain evidence="10">Kw-01</strain>
    </source>
</reference>
<dbReference type="PANTHER" id="PTHR43033">
    <property type="entry name" value="TRNA(ILE)-LYSIDINE SYNTHASE-RELATED"/>
    <property type="match status" value="1"/>
</dbReference>
<comment type="catalytic activity">
    <reaction evidence="7 8">
        <text>cytidine(34) in tRNA(Ile2) + L-lysine + ATP = lysidine(34) in tRNA(Ile2) + AMP + diphosphate + H(+)</text>
        <dbReference type="Rhea" id="RHEA:43744"/>
        <dbReference type="Rhea" id="RHEA-COMP:10625"/>
        <dbReference type="Rhea" id="RHEA-COMP:10670"/>
        <dbReference type="ChEBI" id="CHEBI:15378"/>
        <dbReference type="ChEBI" id="CHEBI:30616"/>
        <dbReference type="ChEBI" id="CHEBI:32551"/>
        <dbReference type="ChEBI" id="CHEBI:33019"/>
        <dbReference type="ChEBI" id="CHEBI:82748"/>
        <dbReference type="ChEBI" id="CHEBI:83665"/>
        <dbReference type="ChEBI" id="CHEBI:456215"/>
        <dbReference type="EC" id="6.3.4.19"/>
    </reaction>
</comment>
<dbReference type="GO" id="GO:0005737">
    <property type="term" value="C:cytoplasm"/>
    <property type="evidence" value="ECO:0007669"/>
    <property type="project" value="UniProtKB-SubCell"/>
</dbReference>
<evidence type="ECO:0000256" key="8">
    <source>
        <dbReference type="HAMAP-Rule" id="MF_01161"/>
    </source>
</evidence>
<dbReference type="GO" id="GO:0005524">
    <property type="term" value="F:ATP binding"/>
    <property type="evidence" value="ECO:0007669"/>
    <property type="project" value="UniProtKB-UniRule"/>
</dbReference>
<evidence type="ECO:0000256" key="5">
    <source>
        <dbReference type="ARBA" id="ARBA00022741"/>
    </source>
</evidence>
<comment type="function">
    <text evidence="8">Ligates lysine onto the cytidine present at position 34 of the AUA codon-specific tRNA(Ile) that contains the anticodon CAU, in an ATP-dependent manner. Cytidine is converted to lysidine, thus changing the amino acid specificity of the tRNA from methionine to isoleucine.</text>
</comment>
<evidence type="ECO:0000256" key="4">
    <source>
        <dbReference type="ARBA" id="ARBA00022694"/>
    </source>
</evidence>
<dbReference type="InterPro" id="IPR011063">
    <property type="entry name" value="TilS/TtcA_N"/>
</dbReference>
<dbReference type="HAMAP" id="MF_01161">
    <property type="entry name" value="tRNA_Ile_lys_synt"/>
    <property type="match status" value="1"/>
</dbReference>
<keyword evidence="6 8" id="KW-0067">ATP-binding</keyword>
<reference evidence="10" key="1">
    <citation type="journal article" date="2023" name="Front. Microbiol.">
        <title>Genome analysis of Candidatus Aschnera chinzeii, the bacterial endosymbiont of the blood-sucking bat fly Penicillidia jenynsii (Insecta: Diptera: Nycteribiidae).</title>
        <authorList>
            <person name="Koga R."/>
            <person name="Moriyama M."/>
            <person name="Nozaki T."/>
            <person name="Fukatsu T."/>
        </authorList>
    </citation>
    <scope>NUCLEOTIDE SEQUENCE</scope>
    <source>
        <strain evidence="10">Kw-01</strain>
    </source>
</reference>
<dbReference type="NCBIfam" id="TIGR02432">
    <property type="entry name" value="lysidine_TilS_N"/>
    <property type="match status" value="1"/>
</dbReference>
<dbReference type="InterPro" id="IPR012094">
    <property type="entry name" value="tRNA_Ile_lys_synt"/>
</dbReference>
<dbReference type="SUPFAM" id="SSF52402">
    <property type="entry name" value="Adenine nucleotide alpha hydrolases-like"/>
    <property type="match status" value="1"/>
</dbReference>
<sequence length="439" mass="50830">MDIFHSKIIKSIIKTIGSIRKILVGFSGGLDSTVLLHALIMIRNHLIPNLDIRAIYINHGISKYSKVWGRHCKIICTKWNVIYCVHNININTDKKGIESAARYARYKVFHEICLPNEVIFTAHQLNDQVETFLLFLKRGSGPAGLSGMSKFTPFYNTYLVRPLLSFQRNELLAYAIKNNLTWIDDDSNSNSNYDRNFLRLNIIPLLIKRWPFFLSSVFRTAKICKEEQLLLCEALKDTLSTVINSDGSLNISMLLTHSDVKKYFILRYWFKLHNMLMPSYVQLKCILYEVVCAKLDANPKLILSDHVIRRYRNKLWITRNYQDISQVCLIWQLPNTIVLPDNLGALQVSNHGFSYRCPNINEIVSIRFGLKGKIKIVGRLHSRHSKKLWQEFGIAPWLRNRIPLLYYNDTLIAAIGVFITEYGGNYNSNSVLNIQWLSK</sequence>
<dbReference type="GO" id="GO:0032267">
    <property type="term" value="F:tRNA(Ile)-lysidine synthase activity"/>
    <property type="evidence" value="ECO:0007669"/>
    <property type="project" value="UniProtKB-EC"/>
</dbReference>
<dbReference type="SUPFAM" id="SSF82829">
    <property type="entry name" value="MesJ substrate recognition domain-like"/>
    <property type="match status" value="1"/>
</dbReference>
<dbReference type="CDD" id="cd01992">
    <property type="entry name" value="TilS_N"/>
    <property type="match status" value="1"/>
</dbReference>
<accession>A0AAT9G400</accession>
<name>A0AAT9G400_9ENTR</name>
<comment type="domain">
    <text evidence="8">The N-terminal region contains the highly conserved SGGXDS motif, predicted to be a P-loop motif involved in ATP binding.</text>
</comment>
<evidence type="ECO:0000256" key="3">
    <source>
        <dbReference type="ARBA" id="ARBA00022598"/>
    </source>
</evidence>
<proteinExistence type="inferred from homology"/>
<protein>
    <recommendedName>
        <fullName evidence="8">tRNA(Ile)-lysidine synthase</fullName>
        <ecNumber evidence="8">6.3.4.19</ecNumber>
    </recommendedName>
    <alternativeName>
        <fullName evidence="8">tRNA(Ile)-2-lysyl-cytidine synthase</fullName>
    </alternativeName>
    <alternativeName>
        <fullName evidence="8">tRNA(Ile)-lysidine synthetase</fullName>
    </alternativeName>
</protein>
<dbReference type="Pfam" id="PF01171">
    <property type="entry name" value="ATP_bind_3"/>
    <property type="match status" value="1"/>
</dbReference>